<evidence type="ECO:0000313" key="1">
    <source>
        <dbReference type="EMBL" id="KAF6321314.1"/>
    </source>
</evidence>
<accession>A0A7J7V883</accession>
<dbReference type="AlphaFoldDB" id="A0A7J7V883"/>
<proteinExistence type="predicted"/>
<organism evidence="1 2">
    <name type="scientific">Rhinolophus ferrumequinum</name>
    <name type="common">Greater horseshoe bat</name>
    <dbReference type="NCBI Taxonomy" id="59479"/>
    <lineage>
        <taxon>Eukaryota</taxon>
        <taxon>Metazoa</taxon>
        <taxon>Chordata</taxon>
        <taxon>Craniata</taxon>
        <taxon>Vertebrata</taxon>
        <taxon>Euteleostomi</taxon>
        <taxon>Mammalia</taxon>
        <taxon>Eutheria</taxon>
        <taxon>Laurasiatheria</taxon>
        <taxon>Chiroptera</taxon>
        <taxon>Yinpterochiroptera</taxon>
        <taxon>Rhinolophoidea</taxon>
        <taxon>Rhinolophidae</taxon>
        <taxon>Rhinolophinae</taxon>
        <taxon>Rhinolophus</taxon>
    </lineage>
</organism>
<dbReference type="InterPro" id="IPR009078">
    <property type="entry name" value="Ferritin-like_SF"/>
</dbReference>
<reference evidence="1 2" key="1">
    <citation type="journal article" date="2020" name="Nature">
        <title>Six reference-quality genomes reveal evolution of bat adaptations.</title>
        <authorList>
            <person name="Jebb D."/>
            <person name="Huang Z."/>
            <person name="Pippel M."/>
            <person name="Hughes G.M."/>
            <person name="Lavrichenko K."/>
            <person name="Devanna P."/>
            <person name="Winkler S."/>
            <person name="Jermiin L.S."/>
            <person name="Skirmuntt E.C."/>
            <person name="Katzourakis A."/>
            <person name="Burkitt-Gray L."/>
            <person name="Ray D.A."/>
            <person name="Sullivan K.A.M."/>
            <person name="Roscito J.G."/>
            <person name="Kirilenko B.M."/>
            <person name="Davalos L.M."/>
            <person name="Corthals A.P."/>
            <person name="Power M.L."/>
            <person name="Jones G."/>
            <person name="Ransome R.D."/>
            <person name="Dechmann D.K.N."/>
            <person name="Locatelli A.G."/>
            <person name="Puechmaille S.J."/>
            <person name="Fedrigo O."/>
            <person name="Jarvis E.D."/>
            <person name="Hiller M."/>
            <person name="Vernes S.C."/>
            <person name="Myers E.W."/>
            <person name="Teeling E.C."/>
        </authorList>
    </citation>
    <scope>NUCLEOTIDE SEQUENCE [LARGE SCALE GENOMIC DNA]</scope>
    <source>
        <strain evidence="1">MRhiFer1</strain>
        <tissue evidence="1">Lung</tissue>
    </source>
</reference>
<comment type="caution">
    <text evidence="1">The sequence shown here is derived from an EMBL/GenBank/DDBJ whole genome shotgun (WGS) entry which is preliminary data.</text>
</comment>
<dbReference type="Gene3D" id="1.20.1260.10">
    <property type="match status" value="1"/>
</dbReference>
<name>A0A7J7V883_RHIFE</name>
<evidence type="ECO:0000313" key="2">
    <source>
        <dbReference type="Proteomes" id="UP000585614"/>
    </source>
</evidence>
<gene>
    <name evidence="1" type="ORF">mRhiFer1_008442</name>
</gene>
<protein>
    <submittedName>
        <fullName evidence="1">Uncharacterized protein</fullName>
    </submittedName>
</protein>
<dbReference type="SUPFAM" id="SSF47240">
    <property type="entry name" value="Ferritin-like"/>
    <property type="match status" value="1"/>
</dbReference>
<dbReference type="Proteomes" id="UP000585614">
    <property type="component" value="Unassembled WGS sequence"/>
</dbReference>
<dbReference type="InterPro" id="IPR012347">
    <property type="entry name" value="Ferritin-like"/>
</dbReference>
<dbReference type="EMBL" id="JACAGC010000014">
    <property type="protein sequence ID" value="KAF6321314.1"/>
    <property type="molecule type" value="Genomic_DNA"/>
</dbReference>
<sequence length="137" mass="15264">MGIQDGGTWTFNHHLEKRSHTPARASLCPAKPSSQKPVFSVEKAIVNGGGGFDTISLAEMPVIGVVRCLLAALRSLRHHQDAVSPPRTVTNRPQREPYVCLSLSDFDRDTVALKDFAHYFLYQSHEEGKHTEKPMKL</sequence>